<dbReference type="InterPro" id="IPR020915">
    <property type="entry name" value="UPF0311"/>
</dbReference>
<name>A0A9D1N7C5_9FIRM</name>
<sequence length="148" mass="16621">MKKLFDMYLIQKNDIDMGVTCDGEALVSPTDEGVFSGDDGLSGKVLPIGMGVTYTPAPGRNDVVSSLLLETEDGTRILMDMKAMLEIDPAVEEKLMEGEPVSPDEYYFKGSVTFRTGDEKYKWLERRVCVCENRITDWERVDTAVYMV</sequence>
<dbReference type="Proteomes" id="UP000824130">
    <property type="component" value="Unassembled WGS sequence"/>
</dbReference>
<proteinExistence type="predicted"/>
<organism evidence="1 2">
    <name type="scientific">Candidatus Allocopromorpha excrementipullorum</name>
    <dbReference type="NCBI Taxonomy" id="2840743"/>
    <lineage>
        <taxon>Bacteria</taxon>
        <taxon>Bacillati</taxon>
        <taxon>Bacillota</taxon>
        <taxon>Clostridia</taxon>
        <taxon>Eubacteriales</taxon>
        <taxon>Eubacteriaceae</taxon>
        <taxon>Eubacteriaceae incertae sedis</taxon>
        <taxon>Candidatus Allocopromorpha</taxon>
    </lineage>
</organism>
<evidence type="ECO:0000313" key="1">
    <source>
        <dbReference type="EMBL" id="HIU96512.1"/>
    </source>
</evidence>
<dbReference type="PANTHER" id="PTHR37315">
    <property type="entry name" value="UPF0311 PROTEIN BLR7842"/>
    <property type="match status" value="1"/>
</dbReference>
<accession>A0A9D1N7C5</accession>
<reference evidence="1" key="2">
    <citation type="journal article" date="2021" name="PeerJ">
        <title>Extensive microbial diversity within the chicken gut microbiome revealed by metagenomics and culture.</title>
        <authorList>
            <person name="Gilroy R."/>
            <person name="Ravi A."/>
            <person name="Getino M."/>
            <person name="Pursley I."/>
            <person name="Horton D.L."/>
            <person name="Alikhan N.F."/>
            <person name="Baker D."/>
            <person name="Gharbi K."/>
            <person name="Hall N."/>
            <person name="Watson M."/>
            <person name="Adriaenssens E.M."/>
            <person name="Foster-Nyarko E."/>
            <person name="Jarju S."/>
            <person name="Secka A."/>
            <person name="Antonio M."/>
            <person name="Oren A."/>
            <person name="Chaudhuri R.R."/>
            <person name="La Ragione R."/>
            <person name="Hildebrand F."/>
            <person name="Pallen M.J."/>
        </authorList>
    </citation>
    <scope>NUCLEOTIDE SEQUENCE</scope>
    <source>
        <strain evidence="1">ChiSjej4B22-8349</strain>
    </source>
</reference>
<protein>
    <submittedName>
        <fullName evidence="1">DUF3237 domain-containing protein</fullName>
    </submittedName>
</protein>
<dbReference type="AlphaFoldDB" id="A0A9D1N7C5"/>
<dbReference type="Pfam" id="PF11578">
    <property type="entry name" value="DUF3237"/>
    <property type="match status" value="1"/>
</dbReference>
<dbReference type="Gene3D" id="2.40.160.20">
    <property type="match status" value="1"/>
</dbReference>
<comment type="caution">
    <text evidence="1">The sequence shown here is derived from an EMBL/GenBank/DDBJ whole genome shotgun (WGS) entry which is preliminary data.</text>
</comment>
<dbReference type="EMBL" id="DVOB01000158">
    <property type="protein sequence ID" value="HIU96512.1"/>
    <property type="molecule type" value="Genomic_DNA"/>
</dbReference>
<dbReference type="PANTHER" id="PTHR37315:SF1">
    <property type="entry name" value="UPF0311 PROTEIN BLR7842"/>
    <property type="match status" value="1"/>
</dbReference>
<gene>
    <name evidence="1" type="ORF">IAD25_07405</name>
</gene>
<reference evidence="1" key="1">
    <citation type="submission" date="2020-10" db="EMBL/GenBank/DDBJ databases">
        <authorList>
            <person name="Gilroy R."/>
        </authorList>
    </citation>
    <scope>NUCLEOTIDE SEQUENCE</scope>
    <source>
        <strain evidence="1">ChiSjej4B22-8349</strain>
    </source>
</reference>
<evidence type="ECO:0000313" key="2">
    <source>
        <dbReference type="Proteomes" id="UP000824130"/>
    </source>
</evidence>